<accession>A0A6A4TA44</accession>
<evidence type="ECO:0000313" key="2">
    <source>
        <dbReference type="Proteomes" id="UP000438429"/>
    </source>
</evidence>
<reference evidence="1 2" key="1">
    <citation type="submission" date="2019-06" db="EMBL/GenBank/DDBJ databases">
        <title>Draft genomes of female and male turbot (Scophthalmus maximus).</title>
        <authorList>
            <person name="Xu H."/>
            <person name="Xu X.-W."/>
            <person name="Shao C."/>
            <person name="Chen S."/>
        </authorList>
    </citation>
    <scope>NUCLEOTIDE SEQUENCE [LARGE SCALE GENOMIC DNA]</scope>
    <source>
        <strain evidence="1">Ysfricsl-2016a</strain>
        <tissue evidence="1">Blood</tissue>
    </source>
</reference>
<name>A0A6A4TA44_SCOMX</name>
<dbReference type="Proteomes" id="UP000438429">
    <property type="component" value="Unassembled WGS sequence"/>
</dbReference>
<dbReference type="EMBL" id="VEVO01000004">
    <property type="protein sequence ID" value="KAF0043297.1"/>
    <property type="molecule type" value="Genomic_DNA"/>
</dbReference>
<gene>
    <name evidence="1" type="ORF">F2P81_004634</name>
</gene>
<sequence length="75" mass="8474">MDQPETDLLPDHELRNIPTSKENLCLSNGQKAEHIDKSRAFTLALQKWERSEAPEFCGLFALSHSISSDVTKNSF</sequence>
<protein>
    <submittedName>
        <fullName evidence="1">Uncharacterized protein</fullName>
    </submittedName>
</protein>
<evidence type="ECO:0000313" key="1">
    <source>
        <dbReference type="EMBL" id="KAF0043297.1"/>
    </source>
</evidence>
<proteinExistence type="predicted"/>
<comment type="caution">
    <text evidence="1">The sequence shown here is derived from an EMBL/GenBank/DDBJ whole genome shotgun (WGS) entry which is preliminary data.</text>
</comment>
<organism evidence="1 2">
    <name type="scientific">Scophthalmus maximus</name>
    <name type="common">Turbot</name>
    <name type="synonym">Psetta maxima</name>
    <dbReference type="NCBI Taxonomy" id="52904"/>
    <lineage>
        <taxon>Eukaryota</taxon>
        <taxon>Metazoa</taxon>
        <taxon>Chordata</taxon>
        <taxon>Craniata</taxon>
        <taxon>Vertebrata</taxon>
        <taxon>Euteleostomi</taxon>
        <taxon>Actinopterygii</taxon>
        <taxon>Neopterygii</taxon>
        <taxon>Teleostei</taxon>
        <taxon>Neoteleostei</taxon>
        <taxon>Acanthomorphata</taxon>
        <taxon>Carangaria</taxon>
        <taxon>Pleuronectiformes</taxon>
        <taxon>Pleuronectoidei</taxon>
        <taxon>Scophthalmidae</taxon>
        <taxon>Scophthalmus</taxon>
    </lineage>
</organism>
<dbReference type="AlphaFoldDB" id="A0A6A4TA44"/>